<keyword evidence="3" id="KW-1185">Reference proteome</keyword>
<reference evidence="2 3" key="1">
    <citation type="journal article" date="2019" name="Commun. Biol.">
        <title>The bagworm genome reveals a unique fibroin gene that provides high tensile strength.</title>
        <authorList>
            <person name="Kono N."/>
            <person name="Nakamura H."/>
            <person name="Ohtoshi R."/>
            <person name="Tomita M."/>
            <person name="Numata K."/>
            <person name="Arakawa K."/>
        </authorList>
    </citation>
    <scope>NUCLEOTIDE SEQUENCE [LARGE SCALE GENOMIC DNA]</scope>
</reference>
<evidence type="ECO:0000256" key="1">
    <source>
        <dbReference type="SAM" id="MobiDB-lite"/>
    </source>
</evidence>
<comment type="caution">
    <text evidence="2">The sequence shown here is derived from an EMBL/GenBank/DDBJ whole genome shotgun (WGS) entry which is preliminary data.</text>
</comment>
<evidence type="ECO:0000313" key="2">
    <source>
        <dbReference type="EMBL" id="GBP00410.1"/>
    </source>
</evidence>
<proteinExistence type="predicted"/>
<dbReference type="Proteomes" id="UP000299102">
    <property type="component" value="Unassembled WGS sequence"/>
</dbReference>
<dbReference type="EMBL" id="BGZK01000005">
    <property type="protein sequence ID" value="GBP00410.1"/>
    <property type="molecule type" value="Genomic_DNA"/>
</dbReference>
<organism evidence="2 3">
    <name type="scientific">Eumeta variegata</name>
    <name type="common">Bagworm moth</name>
    <name type="synonym">Eumeta japonica</name>
    <dbReference type="NCBI Taxonomy" id="151549"/>
    <lineage>
        <taxon>Eukaryota</taxon>
        <taxon>Metazoa</taxon>
        <taxon>Ecdysozoa</taxon>
        <taxon>Arthropoda</taxon>
        <taxon>Hexapoda</taxon>
        <taxon>Insecta</taxon>
        <taxon>Pterygota</taxon>
        <taxon>Neoptera</taxon>
        <taxon>Endopterygota</taxon>
        <taxon>Lepidoptera</taxon>
        <taxon>Glossata</taxon>
        <taxon>Ditrysia</taxon>
        <taxon>Tineoidea</taxon>
        <taxon>Psychidae</taxon>
        <taxon>Oiketicinae</taxon>
        <taxon>Eumeta</taxon>
    </lineage>
</organism>
<name>A0A4C1SH12_EUMVA</name>
<gene>
    <name evidence="2" type="ORF">EVAR_967_1</name>
</gene>
<sequence>MYRELDRGDNPPGGERHTSFTSSMQSPASPPARHPFYERCGLSIAIRSLLLYIISTGPRPSEPHFALNRLFQYAPLSIEFDGLSFESDALTAAPPPLHCKAPIYFKPSNSFIIYRTPPQRAHGHVPR</sequence>
<accession>A0A4C1SH12</accession>
<feature type="region of interest" description="Disordered" evidence="1">
    <location>
        <begin position="1"/>
        <end position="33"/>
    </location>
</feature>
<evidence type="ECO:0000313" key="3">
    <source>
        <dbReference type="Proteomes" id="UP000299102"/>
    </source>
</evidence>
<dbReference type="AlphaFoldDB" id="A0A4C1SH12"/>
<feature type="compositionally biased region" description="Basic and acidic residues" evidence="1">
    <location>
        <begin position="1"/>
        <end position="18"/>
    </location>
</feature>
<protein>
    <submittedName>
        <fullName evidence="2">Uncharacterized protein</fullName>
    </submittedName>
</protein>